<evidence type="ECO:0000313" key="4">
    <source>
        <dbReference type="Proteomes" id="UP000642829"/>
    </source>
</evidence>
<dbReference type="InterPro" id="IPR017113">
    <property type="entry name" value="Antirestriction_ArdC"/>
</dbReference>
<evidence type="ECO:0000259" key="2">
    <source>
        <dbReference type="Pfam" id="PF18818"/>
    </source>
</evidence>
<evidence type="ECO:0000313" key="3">
    <source>
        <dbReference type="EMBL" id="GHC12060.1"/>
    </source>
</evidence>
<dbReference type="Pfam" id="PF08401">
    <property type="entry name" value="ArdcN"/>
    <property type="match status" value="1"/>
</dbReference>
<comment type="caution">
    <text evidence="3">The sequence shown here is derived from an EMBL/GenBank/DDBJ whole genome shotgun (WGS) entry which is preliminary data.</text>
</comment>
<dbReference type="AlphaFoldDB" id="A0A8J3DKW1"/>
<dbReference type="InterPro" id="IPR041459">
    <property type="entry name" value="MPTase-PolyVal"/>
</dbReference>
<dbReference type="Proteomes" id="UP000642829">
    <property type="component" value="Unassembled WGS sequence"/>
</dbReference>
<dbReference type="GO" id="GO:0003697">
    <property type="term" value="F:single-stranded DNA binding"/>
    <property type="evidence" value="ECO:0007669"/>
    <property type="project" value="InterPro"/>
</dbReference>
<feature type="domain" description="N-terminal" evidence="1">
    <location>
        <begin position="18"/>
        <end position="126"/>
    </location>
</feature>
<accession>A0A8J3DKW1</accession>
<evidence type="ECO:0000259" key="1">
    <source>
        <dbReference type="Pfam" id="PF08401"/>
    </source>
</evidence>
<protein>
    <submittedName>
        <fullName evidence="3">DNA primase</fullName>
    </submittedName>
</protein>
<reference evidence="3" key="2">
    <citation type="submission" date="2020-09" db="EMBL/GenBank/DDBJ databases">
        <authorList>
            <person name="Sun Q."/>
            <person name="Kim S."/>
        </authorList>
    </citation>
    <scope>NUCLEOTIDE SEQUENCE</scope>
    <source>
        <strain evidence="3">KCTC 12870</strain>
    </source>
</reference>
<feature type="domain" description="Polyvalent protein metallopeptidase" evidence="2">
    <location>
        <begin position="165"/>
        <end position="280"/>
    </location>
</feature>
<dbReference type="PIRSF" id="PIRSF037112">
    <property type="entry name" value="Antirestriction_ArdC"/>
    <property type="match status" value="1"/>
</dbReference>
<name>A0A8J3DKW1_9BACT</name>
<dbReference type="EMBL" id="BMXG01000027">
    <property type="protein sequence ID" value="GHC12060.1"/>
    <property type="molecule type" value="Genomic_DNA"/>
</dbReference>
<proteinExistence type="predicted"/>
<organism evidence="3 4">
    <name type="scientific">Cerasicoccus arenae</name>
    <dbReference type="NCBI Taxonomy" id="424488"/>
    <lineage>
        <taxon>Bacteria</taxon>
        <taxon>Pseudomonadati</taxon>
        <taxon>Verrucomicrobiota</taxon>
        <taxon>Opitutia</taxon>
        <taxon>Puniceicoccales</taxon>
        <taxon>Cerasicoccaceae</taxon>
        <taxon>Cerasicoccus</taxon>
    </lineage>
</organism>
<reference evidence="3" key="1">
    <citation type="journal article" date="2014" name="Int. J. Syst. Evol. Microbiol.">
        <title>Complete genome sequence of Corynebacterium casei LMG S-19264T (=DSM 44701T), isolated from a smear-ripened cheese.</title>
        <authorList>
            <consortium name="US DOE Joint Genome Institute (JGI-PGF)"/>
            <person name="Walter F."/>
            <person name="Albersmeier A."/>
            <person name="Kalinowski J."/>
            <person name="Ruckert C."/>
        </authorList>
    </citation>
    <scope>NUCLEOTIDE SEQUENCE</scope>
    <source>
        <strain evidence="3">KCTC 12870</strain>
    </source>
</reference>
<dbReference type="InterPro" id="IPR013610">
    <property type="entry name" value="ArdC_N"/>
</dbReference>
<dbReference type="Pfam" id="PF18818">
    <property type="entry name" value="MPTase-PolyVal"/>
    <property type="match status" value="1"/>
</dbReference>
<sequence>MRPKNPTTKREAMKQTPYEKITERILKLLEEGVCPWKRPWSHGNSLPQNFVGGNVYRGINLFLLNAMAFESPYFLTFKQAKDLGGAVRKGEKGLPVVYWGQKLVEEATDSEEDGKKIRFLKCYTVFNARQIEDVEFPTLEEREAITFSPIEAAETILAGWLDAPKIDHGFKKAAWNPGNDTIIMPSRNQFESPDEYYSTLFHELGHATGHPKRLDRNMTGGGFGSEAYGREELVAEMTSAFLCAECGIDNSVIENQAAYLDGWIRTIKKDARLVVIAAAQASRAAGMILGRSDQEA</sequence>
<keyword evidence="4" id="KW-1185">Reference proteome</keyword>
<gene>
    <name evidence="3" type="ORF">GCM10007047_31830</name>
</gene>